<keyword evidence="4" id="KW-0472">Membrane</keyword>
<proteinExistence type="predicted"/>
<dbReference type="PANTHER" id="PTHR43280">
    <property type="entry name" value="ARAC-FAMILY TRANSCRIPTIONAL REGULATOR"/>
    <property type="match status" value="1"/>
</dbReference>
<accession>A0ABS3H763</accession>
<evidence type="ECO:0000256" key="1">
    <source>
        <dbReference type="ARBA" id="ARBA00023015"/>
    </source>
</evidence>
<dbReference type="SMART" id="SM00342">
    <property type="entry name" value="HTH_ARAC"/>
    <property type="match status" value="1"/>
</dbReference>
<keyword evidence="1" id="KW-0805">Transcription regulation</keyword>
<dbReference type="PANTHER" id="PTHR43280:SF2">
    <property type="entry name" value="HTH-TYPE TRANSCRIPTIONAL REGULATOR EXSA"/>
    <property type="match status" value="1"/>
</dbReference>
<organism evidence="6 7">
    <name type="scientific">Candidatus Enterococcus myersii</name>
    <dbReference type="NCBI Taxonomy" id="2815322"/>
    <lineage>
        <taxon>Bacteria</taxon>
        <taxon>Bacillati</taxon>
        <taxon>Bacillota</taxon>
        <taxon>Bacilli</taxon>
        <taxon>Lactobacillales</taxon>
        <taxon>Enterococcaceae</taxon>
        <taxon>Enterococcus</taxon>
    </lineage>
</organism>
<keyword evidence="2" id="KW-0238">DNA-binding</keyword>
<dbReference type="Proteomes" id="UP000664256">
    <property type="component" value="Unassembled WGS sequence"/>
</dbReference>
<dbReference type="PROSITE" id="PS00041">
    <property type="entry name" value="HTH_ARAC_FAMILY_1"/>
    <property type="match status" value="1"/>
</dbReference>
<dbReference type="InterPro" id="IPR018062">
    <property type="entry name" value="HTH_AraC-typ_CS"/>
</dbReference>
<dbReference type="RefSeq" id="WP_206903418.1">
    <property type="nucleotide sequence ID" value="NZ_JAFLVT010000008.1"/>
</dbReference>
<dbReference type="InterPro" id="IPR018060">
    <property type="entry name" value="HTH_AraC"/>
</dbReference>
<evidence type="ECO:0000313" key="7">
    <source>
        <dbReference type="Proteomes" id="UP000664256"/>
    </source>
</evidence>
<evidence type="ECO:0000259" key="5">
    <source>
        <dbReference type="PROSITE" id="PS01124"/>
    </source>
</evidence>
<evidence type="ECO:0000256" key="4">
    <source>
        <dbReference type="SAM" id="Phobius"/>
    </source>
</evidence>
<dbReference type="SUPFAM" id="SSF46689">
    <property type="entry name" value="Homeodomain-like"/>
    <property type="match status" value="2"/>
</dbReference>
<gene>
    <name evidence="6" type="ORF">JZO76_07015</name>
</gene>
<keyword evidence="4" id="KW-0812">Transmembrane</keyword>
<keyword evidence="4" id="KW-1133">Transmembrane helix</keyword>
<evidence type="ECO:0000256" key="2">
    <source>
        <dbReference type="ARBA" id="ARBA00023125"/>
    </source>
</evidence>
<protein>
    <submittedName>
        <fullName evidence="6">Helix-turn-helix transcriptional regulator</fullName>
    </submittedName>
</protein>
<dbReference type="Gene3D" id="1.10.10.60">
    <property type="entry name" value="Homeodomain-like"/>
    <property type="match status" value="2"/>
</dbReference>
<comment type="caution">
    <text evidence="6">The sequence shown here is derived from an EMBL/GenBank/DDBJ whole genome shotgun (WGS) entry which is preliminary data.</text>
</comment>
<dbReference type="PROSITE" id="PS01124">
    <property type="entry name" value="HTH_ARAC_FAMILY_2"/>
    <property type="match status" value="1"/>
</dbReference>
<keyword evidence="3" id="KW-0804">Transcription</keyword>
<feature type="transmembrane region" description="Helical" evidence="4">
    <location>
        <begin position="6"/>
        <end position="29"/>
    </location>
</feature>
<feature type="domain" description="HTH araC/xylS-type" evidence="5">
    <location>
        <begin position="629"/>
        <end position="727"/>
    </location>
</feature>
<dbReference type="Pfam" id="PF12833">
    <property type="entry name" value="HTH_18"/>
    <property type="match status" value="1"/>
</dbReference>
<feature type="transmembrane region" description="Helical" evidence="4">
    <location>
        <begin position="277"/>
        <end position="298"/>
    </location>
</feature>
<reference evidence="6 7" key="1">
    <citation type="submission" date="2021-03" db="EMBL/GenBank/DDBJ databases">
        <title>Enterococcal diversity collection.</title>
        <authorList>
            <person name="Gilmore M.S."/>
            <person name="Schwartzman J."/>
            <person name="Van Tyne D."/>
            <person name="Martin M."/>
            <person name="Earl A.M."/>
            <person name="Manson A.L."/>
            <person name="Straub T."/>
            <person name="Salamzade R."/>
            <person name="Saavedra J."/>
            <person name="Lebreton F."/>
            <person name="Prichula J."/>
            <person name="Schaufler K."/>
            <person name="Gaca A."/>
            <person name="Sgardioli B."/>
            <person name="Wagenaar J."/>
            <person name="Strong T."/>
        </authorList>
    </citation>
    <scope>NUCLEOTIDE SEQUENCE [LARGE SCALE GENOMIC DNA]</scope>
    <source>
        <strain evidence="6 7">MJM12</strain>
    </source>
</reference>
<dbReference type="InterPro" id="IPR009057">
    <property type="entry name" value="Homeodomain-like_sf"/>
</dbReference>
<name>A0ABS3H763_9ENTE</name>
<evidence type="ECO:0000256" key="3">
    <source>
        <dbReference type="ARBA" id="ARBA00023163"/>
    </source>
</evidence>
<dbReference type="EMBL" id="JAFLVT010000008">
    <property type="protein sequence ID" value="MBO0449289.1"/>
    <property type="molecule type" value="Genomic_DNA"/>
</dbReference>
<evidence type="ECO:0000313" key="6">
    <source>
        <dbReference type="EMBL" id="MBO0449289.1"/>
    </source>
</evidence>
<keyword evidence="7" id="KW-1185">Reference proteome</keyword>
<sequence>MRNTIYKKIFFSFSIIIVLYTVLLLFVFISKELSRQRYESAVEVEFYLEREGARIDSQIETAIDSTQMLADNKKIQELANVKQNNYALFSDIFDQMKDNLFSGYQLGYNLGITQGINQKVVGLNGYFDFDDYLSFIGIPKDNPEIQEFFNDDDRYRIRIITVNQSIYLLRKIYQADNPASLYFIVNWDKQRLHAQENINELGKLYFQDSEASKKNLGDGISILSSLVPIKPQKSNLIGHKVESDNSIFWKFSNIVPSLAYVYIVPQKNLSRLPLDTVWVIVAVLVASLLLGSLLTLYFSRTNYRPYRKIISEIQHDDSGSVNVEILLKKIEDLKTGRADYDRFQASNIEDIREMFFKNVLLGKYPPNDLQRIASSVGLESLKSGGLIAILTIKGRSTDEENLKERELLKARQRIIEYGTDTKNIKLYVQPIDSGRFALIYSTKEQAGVLRRIEDLRNLLANNLHLESQFFLSVPFDTITDFASVFRDVFSLNTDSLFKPEQIIINRSLDKGNDFVYSVEAEQRLVHLVKARKIEEARNLVENILRTNYIEKRLTTHALEDLKQSLINTIKRITQLLGVDFADFYTNNQTLFEQLISTDSKELYRVFLTLFQEVFTAAKESEEEAQDIIKRVLEYIDINYKEDLSLSDLAENFKLTESYLSRLIKEGTGITFKSYLNQLKVNYAKKLLMEKKMKVNEVAESVGVKNVNTFIRMFKQYEGVTPGKYQTYGNEEK</sequence>